<evidence type="ECO:0000259" key="1">
    <source>
        <dbReference type="SMART" id="SM00597"/>
    </source>
</evidence>
<dbReference type="RefSeq" id="XP_008187386.2">
    <property type="nucleotide sequence ID" value="XM_008189164.3"/>
</dbReference>
<dbReference type="GeneID" id="100568464"/>
<sequence>MTGKKKLSGYQNRKRALLKDKKELIAIKKCRKIQDMFLEKTSTVEEVPVEIEKDIQEVDQNTFPKVTEAVHNGEVPVEIEKDIQELDQNTFPKVTEAVHNGEVPVDIEKDIQELDQNTFPKVTEAVHNGKVPEEIAMDIQEIDQNTFPKVAEYNVIPGSDPALWSINNFTQDYFCIHGFSQNVSSMNFSKSKRPYIISQKGVKKTYYRYFNLRYLQVTLKNGEKLKRDFLMYSESKGVIFCGPCLLFGNKSVFATTGFSNWQKAEERILEHSNSSNHRSNIIKMKDRGNIHGRIDNNLVTQVETQRIYWVNVLKRVVAVVKRLSSRGLAFRGTTSKIGCNNNGNFLMALELLAEFDPFLSNHLETYGNPGKGNTSYISYNIYEQFINIMSKQVLNTIIQEVKASRYFSISVDSTPDISHIDQLSFCVRYVNNKGEPVERFLCFLDQIGHKADDMANAVFSVLKKYDLNY</sequence>
<dbReference type="OrthoDB" id="10063284at2759"/>
<dbReference type="PANTHER" id="PTHR45749">
    <property type="match status" value="1"/>
</dbReference>
<reference evidence="3" key="1">
    <citation type="submission" date="2010-06" db="EMBL/GenBank/DDBJ databases">
        <authorList>
            <person name="Jiang H."/>
            <person name="Abraham K."/>
            <person name="Ali S."/>
            <person name="Alsbrooks S.L."/>
            <person name="Anim B.N."/>
            <person name="Anosike U.S."/>
            <person name="Attaway T."/>
            <person name="Bandaranaike D.P."/>
            <person name="Battles P.K."/>
            <person name="Bell S.N."/>
            <person name="Bell A.V."/>
            <person name="Beltran B."/>
            <person name="Bickham C."/>
            <person name="Bustamante Y."/>
            <person name="Caleb T."/>
            <person name="Canada A."/>
            <person name="Cardenas V."/>
            <person name="Carter K."/>
            <person name="Chacko J."/>
            <person name="Chandrabose M.N."/>
            <person name="Chavez D."/>
            <person name="Chavez A."/>
            <person name="Chen L."/>
            <person name="Chu H.-S."/>
            <person name="Claassen K.J."/>
            <person name="Cockrell R."/>
            <person name="Collins M."/>
            <person name="Cooper J.A."/>
            <person name="Cree A."/>
            <person name="Curry S.M."/>
            <person name="Da Y."/>
            <person name="Dao M.D."/>
            <person name="Das B."/>
            <person name="Davila M.-L."/>
            <person name="Davy-Carroll L."/>
            <person name="Denson S."/>
            <person name="Dinh H."/>
            <person name="Ebong V.E."/>
            <person name="Edwards J.R."/>
            <person name="Egan A."/>
            <person name="El-Daye J."/>
            <person name="Escobedo L."/>
            <person name="Fernandez S."/>
            <person name="Fernando P.R."/>
            <person name="Flagg N."/>
            <person name="Forbes L.D."/>
            <person name="Fowler R.G."/>
            <person name="Fu Q."/>
            <person name="Gabisi R.A."/>
            <person name="Ganer J."/>
            <person name="Garbino Pronczuk A."/>
            <person name="Garcia R.M."/>
            <person name="Garner T."/>
            <person name="Garrett T.E."/>
            <person name="Gonzalez D.A."/>
            <person name="Hamid H."/>
            <person name="Hawkins E.S."/>
            <person name="Hirani K."/>
            <person name="Hogues M.E."/>
            <person name="Hollins B."/>
            <person name="Hsiao C.-H."/>
            <person name="Jabil R."/>
            <person name="James M.L."/>
            <person name="Jhangiani S.N."/>
            <person name="Johnson B."/>
            <person name="Johnson Q."/>
            <person name="Joshi V."/>
            <person name="Kalu J.B."/>
            <person name="Kam C."/>
            <person name="Kashfia A."/>
            <person name="Keebler J."/>
            <person name="Kisamo H."/>
            <person name="Kovar C.L."/>
            <person name="Lago L.A."/>
            <person name="Lai C.-Y."/>
            <person name="Laidlaw J."/>
            <person name="Lara F."/>
            <person name="Le T.-K."/>
            <person name="Lee S.L."/>
            <person name="Legall F.H."/>
            <person name="Lemon S.J."/>
            <person name="Lewis L.R."/>
            <person name="Li B."/>
            <person name="Liu Y."/>
            <person name="Liu Y.-S."/>
            <person name="Lopez J."/>
            <person name="Lozado R.J."/>
            <person name="Lu J."/>
            <person name="Madu R.C."/>
            <person name="Maheshwari M."/>
            <person name="Maheshwari R."/>
            <person name="Malloy K."/>
            <person name="Martinez E."/>
            <person name="Mathew T."/>
            <person name="Mercado I.C."/>
            <person name="Mercado C."/>
            <person name="Meyer B."/>
            <person name="Montgomery K."/>
            <person name="Morgan M.B."/>
            <person name="Munidasa M."/>
            <person name="Nazareth L.V."/>
            <person name="Nelson J."/>
            <person name="Ng B.M."/>
            <person name="Nguyen N.B."/>
            <person name="Nguyen P.Q."/>
            <person name="Nguyen T."/>
            <person name="Obregon M."/>
            <person name="Okwuonu G.O."/>
            <person name="Onwere C.G."/>
            <person name="Orozco G."/>
            <person name="Parra A."/>
            <person name="Patel S."/>
            <person name="Patil S."/>
            <person name="Perez A."/>
            <person name="Perez Y."/>
            <person name="Pham C."/>
            <person name="Primus E.L."/>
            <person name="Pu L.-L."/>
            <person name="Puazo M."/>
            <person name="Qin X."/>
            <person name="Quiroz J.B."/>
            <person name="Reese J."/>
            <person name="Richards S."/>
            <person name="Rives C.M."/>
            <person name="Robberts R."/>
            <person name="Ruiz S.J."/>
            <person name="Ruiz M.J."/>
            <person name="Santibanez J."/>
            <person name="Schneider B.W."/>
            <person name="Sisson I."/>
            <person name="Smith M."/>
            <person name="Sodergren E."/>
            <person name="Song X.-Z."/>
            <person name="Song B.B."/>
            <person name="Summersgill H."/>
            <person name="Thelus R."/>
            <person name="Thornton R.D."/>
            <person name="Trejos Z.Y."/>
            <person name="Usmani K."/>
            <person name="Vattathil S."/>
            <person name="Villasana D."/>
            <person name="Walker D.L."/>
            <person name="Wang S."/>
            <person name="Wang K."/>
            <person name="White C.S."/>
            <person name="Williams A.C."/>
            <person name="Williamson J."/>
            <person name="Wilson K."/>
            <person name="Woghiren I.O."/>
            <person name="Woodworth J.R."/>
            <person name="Worley K.C."/>
            <person name="Wright R.A."/>
            <person name="Wu W."/>
            <person name="Young L."/>
            <person name="Zhang L."/>
            <person name="Zhang J."/>
            <person name="Zhu Y."/>
            <person name="Muzny D.M."/>
            <person name="Weinstock G."/>
            <person name="Gibbs R.A."/>
        </authorList>
    </citation>
    <scope>NUCLEOTIDE SEQUENCE [LARGE SCALE GENOMIC DNA]</scope>
    <source>
        <strain evidence="3">LSR1</strain>
    </source>
</reference>
<dbReference type="AlphaFoldDB" id="A0A8R2B9C8"/>
<reference evidence="2" key="2">
    <citation type="submission" date="2022-06" db="UniProtKB">
        <authorList>
            <consortium name="EnsemblMetazoa"/>
        </authorList>
    </citation>
    <scope>IDENTIFICATION</scope>
</reference>
<protein>
    <recommendedName>
        <fullName evidence="1">TTF-type domain-containing protein</fullName>
    </recommendedName>
</protein>
<keyword evidence="3" id="KW-1185">Reference proteome</keyword>
<name>A0A8R2B9C8_ACYPI</name>
<evidence type="ECO:0000313" key="2">
    <source>
        <dbReference type="EnsemblMetazoa" id="XP_008187386.2"/>
    </source>
</evidence>
<dbReference type="KEGG" id="api:100568464"/>
<dbReference type="InterPro" id="IPR006580">
    <property type="entry name" value="Znf_TTF"/>
</dbReference>
<feature type="domain" description="TTF-type" evidence="1">
    <location>
        <begin position="214"/>
        <end position="296"/>
    </location>
</feature>
<proteinExistence type="predicted"/>
<dbReference type="InterPro" id="IPR025398">
    <property type="entry name" value="DUF4371"/>
</dbReference>
<dbReference type="Pfam" id="PF14291">
    <property type="entry name" value="DUF4371"/>
    <property type="match status" value="1"/>
</dbReference>
<dbReference type="Proteomes" id="UP000007819">
    <property type="component" value="Chromosome X"/>
</dbReference>
<accession>A0A8R2B9C8</accession>
<dbReference type="PANTHER" id="PTHR45749:SF23">
    <property type="entry name" value="ZINC FINGER MYM-TYPE PROTEIN 1-LIKE"/>
    <property type="match status" value="1"/>
</dbReference>
<dbReference type="EnsemblMetazoa" id="XM_008189164.3">
    <property type="protein sequence ID" value="XP_008187386.2"/>
    <property type="gene ID" value="LOC100568464"/>
</dbReference>
<dbReference type="SMART" id="SM00597">
    <property type="entry name" value="ZnF_TTF"/>
    <property type="match status" value="1"/>
</dbReference>
<evidence type="ECO:0000313" key="3">
    <source>
        <dbReference type="Proteomes" id="UP000007819"/>
    </source>
</evidence>
<organism evidence="2 3">
    <name type="scientific">Acyrthosiphon pisum</name>
    <name type="common">Pea aphid</name>
    <dbReference type="NCBI Taxonomy" id="7029"/>
    <lineage>
        <taxon>Eukaryota</taxon>
        <taxon>Metazoa</taxon>
        <taxon>Ecdysozoa</taxon>
        <taxon>Arthropoda</taxon>
        <taxon>Hexapoda</taxon>
        <taxon>Insecta</taxon>
        <taxon>Pterygota</taxon>
        <taxon>Neoptera</taxon>
        <taxon>Paraneoptera</taxon>
        <taxon>Hemiptera</taxon>
        <taxon>Sternorrhyncha</taxon>
        <taxon>Aphidomorpha</taxon>
        <taxon>Aphidoidea</taxon>
        <taxon>Aphididae</taxon>
        <taxon>Macrosiphini</taxon>
        <taxon>Acyrthosiphon</taxon>
    </lineage>
</organism>